<proteinExistence type="predicted"/>
<dbReference type="VEuPathDB" id="FungiDB:PYU1_G001698"/>
<reference evidence="1" key="3">
    <citation type="submission" date="2015-02" db="UniProtKB">
        <authorList>
            <consortium name="EnsemblProtists"/>
        </authorList>
    </citation>
    <scope>IDENTIFICATION</scope>
    <source>
        <strain evidence="1">DAOM BR144</strain>
    </source>
</reference>
<dbReference type="AlphaFoldDB" id="K3W9Q8"/>
<reference evidence="2" key="2">
    <citation type="submission" date="2010-04" db="EMBL/GenBank/DDBJ databases">
        <authorList>
            <person name="Buell R."/>
            <person name="Hamilton J."/>
            <person name="Hostetler J."/>
        </authorList>
    </citation>
    <scope>NUCLEOTIDE SEQUENCE [LARGE SCALE GENOMIC DNA]</scope>
    <source>
        <strain evidence="2">DAOM:BR144</strain>
    </source>
</reference>
<dbReference type="InParanoid" id="K3W9Q8"/>
<dbReference type="EnsemblProtists" id="PYU1_T001699">
    <property type="protein sequence ID" value="PYU1_T001699"/>
    <property type="gene ID" value="PYU1_G001698"/>
</dbReference>
<name>K3W9Q8_GLOUD</name>
<protein>
    <submittedName>
        <fullName evidence="1">Uncharacterized protein</fullName>
    </submittedName>
</protein>
<sequence length="104" mass="12260">MTMHTLLRNLRKVFANLRNTGLLFLEDIESDRHVLLSFEFVLRPALLRVLQDQPNGLSVVELADWVLSQPKFQRLPLEWLELALQRLLRTNQITQHEGSQRFQV</sequence>
<dbReference type="Proteomes" id="UP000019132">
    <property type="component" value="Unassembled WGS sequence"/>
</dbReference>
<keyword evidence="2" id="KW-1185">Reference proteome</keyword>
<reference evidence="2" key="1">
    <citation type="journal article" date="2010" name="Genome Biol.">
        <title>Genome sequence of the necrotrophic plant pathogen Pythium ultimum reveals original pathogenicity mechanisms and effector repertoire.</title>
        <authorList>
            <person name="Levesque C.A."/>
            <person name="Brouwer H."/>
            <person name="Cano L."/>
            <person name="Hamilton J.P."/>
            <person name="Holt C."/>
            <person name="Huitema E."/>
            <person name="Raffaele S."/>
            <person name="Robideau G.P."/>
            <person name="Thines M."/>
            <person name="Win J."/>
            <person name="Zerillo M.M."/>
            <person name="Beakes G.W."/>
            <person name="Boore J.L."/>
            <person name="Busam D."/>
            <person name="Dumas B."/>
            <person name="Ferriera S."/>
            <person name="Fuerstenberg S.I."/>
            <person name="Gachon C.M."/>
            <person name="Gaulin E."/>
            <person name="Govers F."/>
            <person name="Grenville-Briggs L."/>
            <person name="Horner N."/>
            <person name="Hostetler J."/>
            <person name="Jiang R.H."/>
            <person name="Johnson J."/>
            <person name="Krajaejun T."/>
            <person name="Lin H."/>
            <person name="Meijer H.J."/>
            <person name="Moore B."/>
            <person name="Morris P."/>
            <person name="Phuntmart V."/>
            <person name="Puiu D."/>
            <person name="Shetty J."/>
            <person name="Stajich J.E."/>
            <person name="Tripathy S."/>
            <person name="Wawra S."/>
            <person name="van West P."/>
            <person name="Whitty B.R."/>
            <person name="Coutinho P.M."/>
            <person name="Henrissat B."/>
            <person name="Martin F."/>
            <person name="Thomas P.D."/>
            <person name="Tyler B.M."/>
            <person name="De Vries R.P."/>
            <person name="Kamoun S."/>
            <person name="Yandell M."/>
            <person name="Tisserat N."/>
            <person name="Buell C.R."/>
        </authorList>
    </citation>
    <scope>NUCLEOTIDE SEQUENCE</scope>
    <source>
        <strain evidence="2">DAOM:BR144</strain>
    </source>
</reference>
<evidence type="ECO:0000313" key="1">
    <source>
        <dbReference type="EnsemblProtists" id="PYU1_T001699"/>
    </source>
</evidence>
<dbReference type="HOGENOM" id="CLU_2257191_0_0_1"/>
<organism evidence="1 2">
    <name type="scientific">Globisporangium ultimum (strain ATCC 200006 / CBS 805.95 / DAOM BR144)</name>
    <name type="common">Pythium ultimum</name>
    <dbReference type="NCBI Taxonomy" id="431595"/>
    <lineage>
        <taxon>Eukaryota</taxon>
        <taxon>Sar</taxon>
        <taxon>Stramenopiles</taxon>
        <taxon>Oomycota</taxon>
        <taxon>Peronosporomycetes</taxon>
        <taxon>Pythiales</taxon>
        <taxon>Pythiaceae</taxon>
        <taxon>Globisporangium</taxon>
    </lineage>
</organism>
<dbReference type="EMBL" id="GL376634">
    <property type="status" value="NOT_ANNOTATED_CDS"/>
    <property type="molecule type" value="Genomic_DNA"/>
</dbReference>
<evidence type="ECO:0000313" key="2">
    <source>
        <dbReference type="Proteomes" id="UP000019132"/>
    </source>
</evidence>
<accession>K3W9Q8</accession>
<dbReference type="eggNOG" id="ENOG502S2VS">
    <property type="taxonomic scope" value="Eukaryota"/>
</dbReference>